<reference evidence="2 3" key="1">
    <citation type="journal article" date="2011" name="Stand. Genomic Sci.">
        <title>Complete genome sequence of Desulfobulbus propionicus type strain (1pr3).</title>
        <authorList>
            <person name="Pagani I."/>
            <person name="Lapidus A."/>
            <person name="Nolan M."/>
            <person name="Lucas S."/>
            <person name="Hammon N."/>
            <person name="Deshpande S."/>
            <person name="Cheng J.F."/>
            <person name="Chertkov O."/>
            <person name="Davenport K."/>
            <person name="Tapia R."/>
            <person name="Han C."/>
            <person name="Goodwin L."/>
            <person name="Pitluck S."/>
            <person name="Liolios K."/>
            <person name="Mavromatis K."/>
            <person name="Ivanova N."/>
            <person name="Mikhailova N."/>
            <person name="Pati A."/>
            <person name="Chen A."/>
            <person name="Palaniappan K."/>
            <person name="Land M."/>
            <person name="Hauser L."/>
            <person name="Chang Y.J."/>
            <person name="Jeffries C.D."/>
            <person name="Detter J.C."/>
            <person name="Brambilla E."/>
            <person name="Kannan K.P."/>
            <person name="Djao O.D."/>
            <person name="Rohde M."/>
            <person name="Pukall R."/>
            <person name="Spring S."/>
            <person name="Goker M."/>
            <person name="Sikorski J."/>
            <person name="Woyke T."/>
            <person name="Bristow J."/>
            <person name="Eisen J.A."/>
            <person name="Markowitz V."/>
            <person name="Hugenholtz P."/>
            <person name="Kyrpides N.C."/>
            <person name="Klenk H.P."/>
        </authorList>
    </citation>
    <scope>NUCLEOTIDE SEQUENCE [LARGE SCALE GENOMIC DNA]</scope>
    <source>
        <strain evidence="3">ATCC 33891 / DSM 2032 / 1pr3</strain>
    </source>
</reference>
<dbReference type="AlphaFoldDB" id="A0A7U3YJK5"/>
<evidence type="ECO:0000256" key="1">
    <source>
        <dbReference type="SAM" id="Phobius"/>
    </source>
</evidence>
<proteinExistence type="predicted"/>
<dbReference type="KEGG" id="dpr:Despr_0410"/>
<gene>
    <name evidence="2" type="ordered locus">Despr_0410</name>
</gene>
<dbReference type="EMBL" id="CP002364">
    <property type="protein sequence ID" value="ADW16592.1"/>
    <property type="molecule type" value="Genomic_DNA"/>
</dbReference>
<keyword evidence="1" id="KW-1133">Transmembrane helix</keyword>
<dbReference type="Proteomes" id="UP000006365">
    <property type="component" value="Chromosome"/>
</dbReference>
<sequence length="40" mass="4532">MSEFDFIQIFGSSFAVGLLIWISAVGFHLALNFLKSILWL</sequence>
<organism evidence="2 3">
    <name type="scientific">Desulfobulbus propionicus (strain ATCC 33891 / DSM 2032 / VKM B-1956 / 1pr3)</name>
    <dbReference type="NCBI Taxonomy" id="577650"/>
    <lineage>
        <taxon>Bacteria</taxon>
        <taxon>Pseudomonadati</taxon>
        <taxon>Thermodesulfobacteriota</taxon>
        <taxon>Desulfobulbia</taxon>
        <taxon>Desulfobulbales</taxon>
        <taxon>Desulfobulbaceae</taxon>
        <taxon>Desulfobulbus</taxon>
    </lineage>
</organism>
<keyword evidence="3" id="KW-1185">Reference proteome</keyword>
<keyword evidence="1" id="KW-0812">Transmembrane</keyword>
<evidence type="ECO:0000313" key="2">
    <source>
        <dbReference type="EMBL" id="ADW16592.1"/>
    </source>
</evidence>
<keyword evidence="1" id="KW-0472">Membrane</keyword>
<evidence type="ECO:0000313" key="3">
    <source>
        <dbReference type="Proteomes" id="UP000006365"/>
    </source>
</evidence>
<protein>
    <submittedName>
        <fullName evidence="2">Uncharacterized protein</fullName>
    </submittedName>
</protein>
<feature type="transmembrane region" description="Helical" evidence="1">
    <location>
        <begin position="6"/>
        <end position="34"/>
    </location>
</feature>
<name>A0A7U3YJK5_DESPD</name>
<accession>A0A7U3YJK5</accession>